<dbReference type="Proteomes" id="UP000316123">
    <property type="component" value="Unassembled WGS sequence"/>
</dbReference>
<organism evidence="1 2">
    <name type="scientific">Pseudomonas marginalis</name>
    <name type="common">Pseudomonas panacis</name>
    <dbReference type="NCBI Taxonomy" id="298"/>
    <lineage>
        <taxon>Bacteria</taxon>
        <taxon>Pseudomonadati</taxon>
        <taxon>Pseudomonadota</taxon>
        <taxon>Gammaproteobacteria</taxon>
        <taxon>Pseudomonadales</taxon>
        <taxon>Pseudomonadaceae</taxon>
        <taxon>Pseudomonas</taxon>
    </lineage>
</organism>
<evidence type="ECO:0000313" key="2">
    <source>
        <dbReference type="Proteomes" id="UP000316123"/>
    </source>
</evidence>
<protein>
    <submittedName>
        <fullName evidence="1">Uncharacterized protein</fullName>
    </submittedName>
</protein>
<evidence type="ECO:0000313" key="1">
    <source>
        <dbReference type="EMBL" id="TWR56201.1"/>
    </source>
</evidence>
<accession>A0A9X9FWI8</accession>
<proteinExistence type="predicted"/>
<dbReference type="GO" id="GO:0016746">
    <property type="term" value="F:acyltransferase activity"/>
    <property type="evidence" value="ECO:0007669"/>
    <property type="project" value="InterPro"/>
</dbReference>
<reference evidence="1 2" key="1">
    <citation type="submission" date="2019-06" db="EMBL/GenBank/DDBJ databases">
        <title>Pseudomonas bimorpha sp. nov. isolated from bovine raw milk and skim milk concentrate.</title>
        <authorList>
            <person name="Hofmann K."/>
            <person name="Huptas C."/>
            <person name="Doll E."/>
            <person name="Scherer S."/>
            <person name="Wenning M."/>
        </authorList>
    </citation>
    <scope>NUCLEOTIDE SEQUENCE [LARGE SCALE GENOMIC DNA]</scope>
    <source>
        <strain evidence="1 2">DSM 13124</strain>
    </source>
</reference>
<comment type="caution">
    <text evidence="1">The sequence shown here is derived from an EMBL/GenBank/DDBJ whole genome shotgun (WGS) entry which is preliminary data.</text>
</comment>
<dbReference type="EMBL" id="VFEQ01000014">
    <property type="protein sequence ID" value="TWR56201.1"/>
    <property type="molecule type" value="Genomic_DNA"/>
</dbReference>
<sequence>MELYIPNGASYGPSRSSARIAIGSFGGTLKNTPLASLATAAVKGALAHAGIGPCVEGRTQGLESAQCAYPWSD</sequence>
<gene>
    <name evidence="1" type="ORF">FIV41_20685</name>
</gene>
<dbReference type="InterPro" id="IPR016039">
    <property type="entry name" value="Thiolase-like"/>
</dbReference>
<name>A0A9X9FWI8_PSEMA</name>
<dbReference type="AlphaFoldDB" id="A0A9X9FWI8"/>
<dbReference type="SUPFAM" id="SSF53901">
    <property type="entry name" value="Thiolase-like"/>
    <property type="match status" value="1"/>
</dbReference>